<evidence type="ECO:0000313" key="6">
    <source>
        <dbReference type="EMBL" id="HIV11672.1"/>
    </source>
</evidence>
<dbReference type="EMBL" id="DVON01000022">
    <property type="protein sequence ID" value="HIV11672.1"/>
    <property type="molecule type" value="Genomic_DNA"/>
</dbReference>
<dbReference type="InterPro" id="IPR002641">
    <property type="entry name" value="PNPLA_dom"/>
</dbReference>
<dbReference type="PANTHER" id="PTHR14226:SF25">
    <property type="entry name" value="PHOSPHOESTERASE"/>
    <property type="match status" value="1"/>
</dbReference>
<feature type="short sequence motif" description="GXSXG" evidence="4">
    <location>
        <begin position="38"/>
        <end position="42"/>
    </location>
</feature>
<dbReference type="AlphaFoldDB" id="A0A9D1NRV7"/>
<accession>A0A9D1NRV7</accession>
<organism evidence="6 7">
    <name type="scientific">Candidatus Pullilachnospira stercoravium</name>
    <dbReference type="NCBI Taxonomy" id="2840913"/>
    <lineage>
        <taxon>Bacteria</taxon>
        <taxon>Bacillati</taxon>
        <taxon>Bacillota</taxon>
        <taxon>Clostridia</taxon>
        <taxon>Lachnospirales</taxon>
        <taxon>Lachnospiraceae</taxon>
        <taxon>Lachnospiraceae incertae sedis</taxon>
        <taxon>Candidatus Pullilachnospira</taxon>
    </lineage>
</organism>
<evidence type="ECO:0000259" key="5">
    <source>
        <dbReference type="PROSITE" id="PS51635"/>
    </source>
</evidence>
<dbReference type="SUPFAM" id="SSF52151">
    <property type="entry name" value="FabD/lysophospholipase-like"/>
    <property type="match status" value="1"/>
</dbReference>
<dbReference type="GO" id="GO:0016042">
    <property type="term" value="P:lipid catabolic process"/>
    <property type="evidence" value="ECO:0007669"/>
    <property type="project" value="UniProtKB-UniRule"/>
</dbReference>
<feature type="short sequence motif" description="DGA/G" evidence="4">
    <location>
        <begin position="161"/>
        <end position="163"/>
    </location>
</feature>
<dbReference type="InterPro" id="IPR016035">
    <property type="entry name" value="Acyl_Trfase/lysoPLipase"/>
</dbReference>
<dbReference type="Proteomes" id="UP000886723">
    <property type="component" value="Unassembled WGS sequence"/>
</dbReference>
<dbReference type="InterPro" id="IPR050301">
    <property type="entry name" value="NTE"/>
</dbReference>
<evidence type="ECO:0000313" key="7">
    <source>
        <dbReference type="Proteomes" id="UP000886723"/>
    </source>
</evidence>
<keyword evidence="3 4" id="KW-0443">Lipid metabolism</keyword>
<dbReference type="CDD" id="cd07208">
    <property type="entry name" value="Pat_hypo_Ecoli_yjju_like"/>
    <property type="match status" value="1"/>
</dbReference>
<gene>
    <name evidence="6" type="ORF">IAA63_00840</name>
</gene>
<dbReference type="Gene3D" id="3.40.1090.10">
    <property type="entry name" value="Cytosolic phospholipase A2 catalytic domain"/>
    <property type="match status" value="2"/>
</dbReference>
<sequence>MKKEAGLVLEGGANRGVFTAGALDYLMEQDFYLPYVVGTSAGACNAVSYVSRQPGRMKRCCIITDRENRYVTVKNTLKTHTLLDMDLMFDTFPQKTFPFDYDTYFHSEIQCEMAVTNCITGKAEYLSEHSSRRRLMDICRASSSIPVMTKIVYVDGNPYVDGGLADSVPVIRALKTGHRKPVIILTRNKGYRKKPVRPGKNIYRVLYGKTYPNLAKSMEMRAGIYNKTMDYIDKWEREGKVFVLRPRIPPVSRLERDTGRMEEFYQHGYDLMEKRFGELEEFLERKQ</sequence>
<feature type="active site" description="Proton acceptor" evidence="4">
    <location>
        <position position="161"/>
    </location>
</feature>
<feature type="active site" description="Nucleophile" evidence="4">
    <location>
        <position position="40"/>
    </location>
</feature>
<dbReference type="GO" id="GO:0016787">
    <property type="term" value="F:hydrolase activity"/>
    <property type="evidence" value="ECO:0007669"/>
    <property type="project" value="UniProtKB-UniRule"/>
</dbReference>
<dbReference type="Pfam" id="PF01734">
    <property type="entry name" value="Patatin"/>
    <property type="match status" value="1"/>
</dbReference>
<reference evidence="6" key="1">
    <citation type="submission" date="2020-10" db="EMBL/GenBank/DDBJ databases">
        <authorList>
            <person name="Gilroy R."/>
        </authorList>
    </citation>
    <scope>NUCLEOTIDE SEQUENCE</scope>
    <source>
        <strain evidence="6">ChiBcec2-4451</strain>
    </source>
</reference>
<comment type="caution">
    <text evidence="4">Lacks conserved residue(s) required for the propagation of feature annotation.</text>
</comment>
<evidence type="ECO:0000256" key="4">
    <source>
        <dbReference type="PROSITE-ProRule" id="PRU01161"/>
    </source>
</evidence>
<evidence type="ECO:0000256" key="3">
    <source>
        <dbReference type="ARBA" id="ARBA00023098"/>
    </source>
</evidence>
<dbReference type="Pfam" id="PF19890">
    <property type="entry name" value="DUF6363"/>
    <property type="match status" value="1"/>
</dbReference>
<evidence type="ECO:0000256" key="2">
    <source>
        <dbReference type="ARBA" id="ARBA00022963"/>
    </source>
</evidence>
<keyword evidence="1 4" id="KW-0378">Hydrolase</keyword>
<reference evidence="6" key="2">
    <citation type="journal article" date="2021" name="PeerJ">
        <title>Extensive microbial diversity within the chicken gut microbiome revealed by metagenomics and culture.</title>
        <authorList>
            <person name="Gilroy R."/>
            <person name="Ravi A."/>
            <person name="Getino M."/>
            <person name="Pursley I."/>
            <person name="Horton D.L."/>
            <person name="Alikhan N.F."/>
            <person name="Baker D."/>
            <person name="Gharbi K."/>
            <person name="Hall N."/>
            <person name="Watson M."/>
            <person name="Adriaenssens E.M."/>
            <person name="Foster-Nyarko E."/>
            <person name="Jarju S."/>
            <person name="Secka A."/>
            <person name="Antonio M."/>
            <person name="Oren A."/>
            <person name="Chaudhuri R.R."/>
            <person name="La Ragione R."/>
            <person name="Hildebrand F."/>
            <person name="Pallen M.J."/>
        </authorList>
    </citation>
    <scope>NUCLEOTIDE SEQUENCE</scope>
    <source>
        <strain evidence="6">ChiBcec2-4451</strain>
    </source>
</reference>
<feature type="domain" description="PNPLA" evidence="5">
    <location>
        <begin position="7"/>
        <end position="174"/>
    </location>
</feature>
<dbReference type="PANTHER" id="PTHR14226">
    <property type="entry name" value="NEUROPATHY TARGET ESTERASE/SWISS CHEESE D.MELANOGASTER"/>
    <property type="match status" value="1"/>
</dbReference>
<name>A0A9D1NRV7_9FIRM</name>
<evidence type="ECO:0000256" key="1">
    <source>
        <dbReference type="ARBA" id="ARBA00022801"/>
    </source>
</evidence>
<dbReference type="InterPro" id="IPR045943">
    <property type="entry name" value="DUF6363"/>
</dbReference>
<keyword evidence="2 4" id="KW-0442">Lipid degradation</keyword>
<protein>
    <submittedName>
        <fullName evidence="6">Patatin family protein</fullName>
    </submittedName>
</protein>
<proteinExistence type="predicted"/>
<dbReference type="InterPro" id="IPR037483">
    <property type="entry name" value="YjjU-like"/>
</dbReference>
<comment type="caution">
    <text evidence="6">The sequence shown here is derived from an EMBL/GenBank/DDBJ whole genome shotgun (WGS) entry which is preliminary data.</text>
</comment>
<dbReference type="PROSITE" id="PS51635">
    <property type="entry name" value="PNPLA"/>
    <property type="match status" value="1"/>
</dbReference>